<dbReference type="InterPro" id="IPR002299">
    <property type="entry name" value="Porin_Neis"/>
</dbReference>
<name>A0A1H1JQD9_9BURK</name>
<evidence type="ECO:0000256" key="4">
    <source>
        <dbReference type="ARBA" id="ARBA00022452"/>
    </source>
</evidence>
<keyword evidence="9" id="KW-0472">Membrane</keyword>
<dbReference type="PANTHER" id="PTHR34501">
    <property type="entry name" value="PROTEIN YDDL-RELATED"/>
    <property type="match status" value="1"/>
</dbReference>
<comment type="subcellular location">
    <subcellularLocation>
        <location evidence="1">Cell outer membrane</location>
        <topology evidence="1">Multi-pass membrane protein</topology>
    </subcellularLocation>
</comment>
<dbReference type="GO" id="GO:0046930">
    <property type="term" value="C:pore complex"/>
    <property type="evidence" value="ECO:0007669"/>
    <property type="project" value="UniProtKB-KW"/>
</dbReference>
<dbReference type="GO" id="GO:0034220">
    <property type="term" value="P:monoatomic ion transmembrane transport"/>
    <property type="evidence" value="ECO:0007669"/>
    <property type="project" value="InterPro"/>
</dbReference>
<evidence type="ECO:0000256" key="6">
    <source>
        <dbReference type="ARBA" id="ARBA00022729"/>
    </source>
</evidence>
<keyword evidence="10" id="KW-0998">Cell outer membrane</keyword>
<sequence length="415" mass="42428">MTKTKTFAALVTSVAATLSTPVFAQSSVTLYGLIDVGLSYTSNAQTGRSNGALKGASQYSFQDAATSGVTGSRFGIRGTEDLGGGNSAIFTLENGFGGGTGAIALGGALFARQAFVGLKSNTLGTVTLGRQYDAVDMFVQPFAAVATWGGYMVSHAGDVDNLANTRRSNNSIRYLSPSYNGLSFGGVYSVGGVAGSATQKQIYSLGVSYANGPVAVAAAYLNARDPNLSFYGSQANSGTTAATNNLGSIGSDTTAQSIPSFAGYASAKALQIIAAGGSYKAGAATFNLVYTNTQFQNLGNLNAGPNPFNYSGTATFNSAEASMSYRFSPAWSGGVSYSYTHNSGASNAGSAVYHLAAAGADYSLSQRTDIYGVVVYEHAAGTDSLDQPAVAALTGQTPSANNHQLGVHVSLRHRF</sequence>
<evidence type="ECO:0000256" key="11">
    <source>
        <dbReference type="SAM" id="SignalP"/>
    </source>
</evidence>
<organism evidence="13 14">
    <name type="scientific">Paraburkholderia fungorum</name>
    <dbReference type="NCBI Taxonomy" id="134537"/>
    <lineage>
        <taxon>Bacteria</taxon>
        <taxon>Pseudomonadati</taxon>
        <taxon>Pseudomonadota</taxon>
        <taxon>Betaproteobacteria</taxon>
        <taxon>Burkholderiales</taxon>
        <taxon>Burkholderiaceae</taxon>
        <taxon>Paraburkholderia</taxon>
    </lineage>
</organism>
<evidence type="ECO:0000256" key="5">
    <source>
        <dbReference type="ARBA" id="ARBA00022692"/>
    </source>
</evidence>
<dbReference type="Proteomes" id="UP000183487">
    <property type="component" value="Unassembled WGS sequence"/>
</dbReference>
<dbReference type="GO" id="GO:0009279">
    <property type="term" value="C:cell outer membrane"/>
    <property type="evidence" value="ECO:0007669"/>
    <property type="project" value="UniProtKB-SubCell"/>
</dbReference>
<dbReference type="GO" id="GO:0015288">
    <property type="term" value="F:porin activity"/>
    <property type="evidence" value="ECO:0007669"/>
    <property type="project" value="UniProtKB-KW"/>
</dbReference>
<dbReference type="Pfam" id="PF13609">
    <property type="entry name" value="Porin_4"/>
    <property type="match status" value="1"/>
</dbReference>
<comment type="subunit">
    <text evidence="2">Homotrimer.</text>
</comment>
<evidence type="ECO:0000313" key="13">
    <source>
        <dbReference type="EMBL" id="SDR51919.1"/>
    </source>
</evidence>
<feature type="chain" id="PRO_5010377554" evidence="11">
    <location>
        <begin position="25"/>
        <end position="415"/>
    </location>
</feature>
<dbReference type="InterPro" id="IPR033900">
    <property type="entry name" value="Gram_neg_porin_domain"/>
</dbReference>
<dbReference type="InterPro" id="IPR050298">
    <property type="entry name" value="Gram-neg_bact_OMP"/>
</dbReference>
<evidence type="ECO:0000256" key="2">
    <source>
        <dbReference type="ARBA" id="ARBA00011233"/>
    </source>
</evidence>
<keyword evidence="6 11" id="KW-0732">Signal</keyword>
<dbReference type="SUPFAM" id="SSF56935">
    <property type="entry name" value="Porins"/>
    <property type="match status" value="1"/>
</dbReference>
<keyword evidence="5" id="KW-0812">Transmembrane</keyword>
<evidence type="ECO:0000259" key="12">
    <source>
        <dbReference type="Pfam" id="PF13609"/>
    </source>
</evidence>
<evidence type="ECO:0000256" key="3">
    <source>
        <dbReference type="ARBA" id="ARBA00022448"/>
    </source>
</evidence>
<keyword evidence="8" id="KW-0626">Porin</keyword>
<evidence type="ECO:0000256" key="9">
    <source>
        <dbReference type="ARBA" id="ARBA00023136"/>
    </source>
</evidence>
<dbReference type="CDD" id="cd00342">
    <property type="entry name" value="gram_neg_porins"/>
    <property type="match status" value="1"/>
</dbReference>
<evidence type="ECO:0000256" key="10">
    <source>
        <dbReference type="ARBA" id="ARBA00023237"/>
    </source>
</evidence>
<dbReference type="InterPro" id="IPR001702">
    <property type="entry name" value="Porin_Gram-ve"/>
</dbReference>
<dbReference type="PRINTS" id="PR00184">
    <property type="entry name" value="NEISSPPORIN"/>
</dbReference>
<reference evidence="14" key="1">
    <citation type="submission" date="2016-10" db="EMBL/GenBank/DDBJ databases">
        <authorList>
            <person name="Varghese N."/>
        </authorList>
    </citation>
    <scope>NUCLEOTIDE SEQUENCE [LARGE SCALE GENOMIC DNA]</scope>
    <source>
        <strain evidence="14">GAS106B</strain>
    </source>
</reference>
<gene>
    <name evidence="13" type="ORF">SAMN05443245_7057</name>
</gene>
<protein>
    <submittedName>
        <fullName evidence="13">Outer membrane protein (Porin)</fullName>
    </submittedName>
</protein>
<dbReference type="RefSeq" id="WP_074772557.1">
    <property type="nucleotide sequence ID" value="NZ_FNKP01000003.1"/>
</dbReference>
<evidence type="ECO:0000256" key="7">
    <source>
        <dbReference type="ARBA" id="ARBA00023065"/>
    </source>
</evidence>
<feature type="signal peptide" evidence="11">
    <location>
        <begin position="1"/>
        <end position="24"/>
    </location>
</feature>
<accession>A0A1H1JQD9</accession>
<dbReference type="Gene3D" id="2.40.160.10">
    <property type="entry name" value="Porin"/>
    <property type="match status" value="1"/>
</dbReference>
<proteinExistence type="predicted"/>
<feature type="domain" description="Porin" evidence="12">
    <location>
        <begin position="12"/>
        <end position="377"/>
    </location>
</feature>
<dbReference type="PRINTS" id="PR00182">
    <property type="entry name" value="ECOLNEIPORIN"/>
</dbReference>
<evidence type="ECO:0000256" key="8">
    <source>
        <dbReference type="ARBA" id="ARBA00023114"/>
    </source>
</evidence>
<keyword evidence="7" id="KW-0406">Ion transport</keyword>
<evidence type="ECO:0000256" key="1">
    <source>
        <dbReference type="ARBA" id="ARBA00004571"/>
    </source>
</evidence>
<dbReference type="PANTHER" id="PTHR34501:SF9">
    <property type="entry name" value="MAJOR OUTER MEMBRANE PROTEIN P.IA"/>
    <property type="match status" value="1"/>
</dbReference>
<keyword evidence="4" id="KW-1134">Transmembrane beta strand</keyword>
<dbReference type="EMBL" id="FNKP01000003">
    <property type="protein sequence ID" value="SDR51919.1"/>
    <property type="molecule type" value="Genomic_DNA"/>
</dbReference>
<keyword evidence="14" id="KW-1185">Reference proteome</keyword>
<dbReference type="OrthoDB" id="8982743at2"/>
<evidence type="ECO:0000313" key="14">
    <source>
        <dbReference type="Proteomes" id="UP000183487"/>
    </source>
</evidence>
<dbReference type="InterPro" id="IPR023614">
    <property type="entry name" value="Porin_dom_sf"/>
</dbReference>
<keyword evidence="3" id="KW-0813">Transport</keyword>
<dbReference type="AlphaFoldDB" id="A0A1H1JQD9"/>